<dbReference type="Proteomes" id="UP001481413">
    <property type="component" value="Unassembled WGS sequence"/>
</dbReference>
<feature type="domain" description="FixG C-terminal immunoglobulin-like" evidence="1">
    <location>
        <begin position="46"/>
        <end position="153"/>
    </location>
</feature>
<dbReference type="EMBL" id="BAABWH010000001">
    <property type="protein sequence ID" value="GAA6144643.1"/>
    <property type="molecule type" value="Genomic_DNA"/>
</dbReference>
<organism evidence="2 3">
    <name type="scientific">Thalassolituus maritimus</name>
    <dbReference type="NCBI Taxonomy" id="484498"/>
    <lineage>
        <taxon>Bacteria</taxon>
        <taxon>Pseudomonadati</taxon>
        <taxon>Pseudomonadota</taxon>
        <taxon>Gammaproteobacteria</taxon>
        <taxon>Oceanospirillales</taxon>
        <taxon>Oceanospirillaceae</taxon>
        <taxon>Thalassolituus</taxon>
    </lineage>
</organism>
<dbReference type="Gene3D" id="2.60.40.10">
    <property type="entry name" value="Immunoglobulins"/>
    <property type="match status" value="1"/>
</dbReference>
<evidence type="ECO:0000259" key="1">
    <source>
        <dbReference type="Pfam" id="PF11614"/>
    </source>
</evidence>
<dbReference type="InterPro" id="IPR013783">
    <property type="entry name" value="Ig-like_fold"/>
</dbReference>
<comment type="caution">
    <text evidence="2">The sequence shown here is derived from an EMBL/GenBank/DDBJ whole genome shotgun (WGS) entry which is preliminary data.</text>
</comment>
<sequence>MTADPFSYSRLTTAACISLERSGAGRSSGGYLVVFAIAVFALADFIVQRPELSVTITRDRQSLYQVMPDNRVCNFYDLEIDTFAGYDTQVSVAVTGISDITLTGSNQFTAKEIGTTKRRYQLCVNTPQPRKTAIEFVVRSDADEVRKATSFFYGQ</sequence>
<dbReference type="Pfam" id="PF11614">
    <property type="entry name" value="FixG_C"/>
    <property type="match status" value="1"/>
</dbReference>
<protein>
    <recommendedName>
        <fullName evidence="1">FixG C-terminal immunoglobulin-like domain-containing protein</fullName>
    </recommendedName>
</protein>
<evidence type="ECO:0000313" key="3">
    <source>
        <dbReference type="Proteomes" id="UP001481413"/>
    </source>
</evidence>
<proteinExistence type="predicted"/>
<reference evidence="2 3" key="1">
    <citation type="submission" date="2024-04" db="EMBL/GenBank/DDBJ databases">
        <title>Draft genome sequence of Thalassolituus maritimus NBRC 116585.</title>
        <authorList>
            <person name="Miyakawa T."/>
            <person name="Kusuya Y."/>
            <person name="Miura T."/>
        </authorList>
    </citation>
    <scope>NUCLEOTIDE SEQUENCE [LARGE SCALE GENOMIC DNA]</scope>
    <source>
        <strain evidence="2 3">5NW40-0001</strain>
    </source>
</reference>
<gene>
    <name evidence="2" type="ORF">NBRC116585_07600</name>
</gene>
<name>A0ABP9ZWY8_9GAMM</name>
<accession>A0ABP9ZWY8</accession>
<evidence type="ECO:0000313" key="2">
    <source>
        <dbReference type="EMBL" id="GAA6144643.1"/>
    </source>
</evidence>
<dbReference type="InterPro" id="IPR032879">
    <property type="entry name" value="FixG_C"/>
</dbReference>
<keyword evidence="3" id="KW-1185">Reference proteome</keyword>